<dbReference type="RefSeq" id="WP_194117195.1">
    <property type="nucleotide sequence ID" value="NZ_JADFUA010000011.1"/>
</dbReference>
<dbReference type="InterPro" id="IPR020004">
    <property type="entry name" value="UDP-GlcNAc_Epase"/>
</dbReference>
<dbReference type="CDD" id="cd03786">
    <property type="entry name" value="GTB_UDP-GlcNAc_2-Epimerase"/>
    <property type="match status" value="1"/>
</dbReference>
<dbReference type="SUPFAM" id="SSF53756">
    <property type="entry name" value="UDP-Glycosyltransferase/glycogen phosphorylase"/>
    <property type="match status" value="1"/>
</dbReference>
<keyword evidence="2" id="KW-0326">Glycosidase</keyword>
<protein>
    <submittedName>
        <fullName evidence="2">UDP-N-acetylglucosamine 2-epimerase (Hydrolyzing)</fullName>
        <ecNumber evidence="2">3.2.1.183</ecNumber>
    </submittedName>
</protein>
<dbReference type="InterPro" id="IPR029767">
    <property type="entry name" value="WecB-like"/>
</dbReference>
<dbReference type="PANTHER" id="PTHR43174">
    <property type="entry name" value="UDP-N-ACETYLGLUCOSAMINE 2-EPIMERASE"/>
    <property type="match status" value="1"/>
</dbReference>
<keyword evidence="2" id="KW-0378">Hydrolase</keyword>
<proteinExistence type="predicted"/>
<accession>A0A8J7FPE2</accession>
<dbReference type="GO" id="GO:0006047">
    <property type="term" value="P:UDP-N-acetylglucosamine metabolic process"/>
    <property type="evidence" value="ECO:0007669"/>
    <property type="project" value="InterPro"/>
</dbReference>
<dbReference type="EC" id="3.2.1.183" evidence="2"/>
<evidence type="ECO:0000313" key="2">
    <source>
        <dbReference type="EMBL" id="MBE9610651.1"/>
    </source>
</evidence>
<organism evidence="2 3">
    <name type="scientific">Chitinilyticum piscinae</name>
    <dbReference type="NCBI Taxonomy" id="2866724"/>
    <lineage>
        <taxon>Bacteria</taxon>
        <taxon>Pseudomonadati</taxon>
        <taxon>Pseudomonadota</taxon>
        <taxon>Betaproteobacteria</taxon>
        <taxon>Neisseriales</taxon>
        <taxon>Chitinibacteraceae</taxon>
        <taxon>Chitinilyticum</taxon>
    </lineage>
</organism>
<dbReference type="Gene3D" id="3.40.50.2000">
    <property type="entry name" value="Glycogen Phosphorylase B"/>
    <property type="match status" value="2"/>
</dbReference>
<dbReference type="InterPro" id="IPR003331">
    <property type="entry name" value="UDP_GlcNAc_Epimerase_2_dom"/>
</dbReference>
<reference evidence="2 3" key="1">
    <citation type="submission" date="2020-10" db="EMBL/GenBank/DDBJ databases">
        <title>The genome sequence of Chitinilyticum litopenaei 4Y14.</title>
        <authorList>
            <person name="Liu Y."/>
        </authorList>
    </citation>
    <scope>NUCLEOTIDE SEQUENCE [LARGE SCALE GENOMIC DNA]</scope>
    <source>
        <strain evidence="2 3">4Y14</strain>
    </source>
</reference>
<dbReference type="NCBIfam" id="TIGR03568">
    <property type="entry name" value="NeuC_NnaA"/>
    <property type="match status" value="1"/>
</dbReference>
<dbReference type="GO" id="GO:0004553">
    <property type="term" value="F:hydrolase activity, hydrolyzing O-glycosyl compounds"/>
    <property type="evidence" value="ECO:0007669"/>
    <property type="project" value="InterPro"/>
</dbReference>
<dbReference type="AlphaFoldDB" id="A0A8J7FPE2"/>
<evidence type="ECO:0000313" key="3">
    <source>
        <dbReference type="Proteomes" id="UP000604481"/>
    </source>
</evidence>
<gene>
    <name evidence="2" type="primary">neuC</name>
    <name evidence="2" type="ORF">INR99_15020</name>
</gene>
<sequence length="387" mass="41569">MVKKVCVVTATRAEYGLLRPLIAALAADSLFELQLVVTGAHLVREFGETWRQIEADGFAITARVDMLLAGDSAAATAKSLALAVAGFADVFERLQPDLLVVLGDRYEMLGVASAATLFRIPIAHLHGGETTEGAYDEAFRHAITKCAHLHFTATADYRRRVIQLGEDPARVFDVGAIGIDSIRTLPLLERAAMLAKLGLAEQDRYWMVTYHPVTLAQSDAVAEVDVLVSALLASDAHIVVTGANADTGGRVVNARWQHWQSRHPERIRLFASLGSLRYLSAVKHALAVVGNSSSGIIEAPSLGVPTLDIGARQQGRVRAPSVLHVLPEQKAIAAGLARVNSETARAAAQMQANPYGNGGTTARIMDVLRRIDPATLSVKSFHDLVVR</sequence>
<dbReference type="PANTHER" id="PTHR43174:SF3">
    <property type="entry name" value="UDP-N-ACETYLGLUCOSAMINE 2-EPIMERASE"/>
    <property type="match status" value="1"/>
</dbReference>
<name>A0A8J7FPE2_9NEIS</name>
<evidence type="ECO:0000259" key="1">
    <source>
        <dbReference type="Pfam" id="PF02350"/>
    </source>
</evidence>
<comment type="caution">
    <text evidence="2">The sequence shown here is derived from an EMBL/GenBank/DDBJ whole genome shotgun (WGS) entry which is preliminary data.</text>
</comment>
<dbReference type="Pfam" id="PF02350">
    <property type="entry name" value="Epimerase_2"/>
    <property type="match status" value="1"/>
</dbReference>
<keyword evidence="3" id="KW-1185">Reference proteome</keyword>
<dbReference type="EMBL" id="JADFUA010000011">
    <property type="protein sequence ID" value="MBE9610651.1"/>
    <property type="molecule type" value="Genomic_DNA"/>
</dbReference>
<feature type="domain" description="UDP-N-acetylglucosamine 2-epimerase" evidence="1">
    <location>
        <begin position="24"/>
        <end position="369"/>
    </location>
</feature>
<dbReference type="Proteomes" id="UP000604481">
    <property type="component" value="Unassembled WGS sequence"/>
</dbReference>